<evidence type="ECO:0000313" key="1">
    <source>
        <dbReference type="EMBL" id="KIK82367.1"/>
    </source>
</evidence>
<dbReference type="InParanoid" id="A0A0D0CI62"/>
<organism evidence="1 2">
    <name type="scientific">Paxillus rubicundulus Ve08.2h10</name>
    <dbReference type="NCBI Taxonomy" id="930991"/>
    <lineage>
        <taxon>Eukaryota</taxon>
        <taxon>Fungi</taxon>
        <taxon>Dikarya</taxon>
        <taxon>Basidiomycota</taxon>
        <taxon>Agaricomycotina</taxon>
        <taxon>Agaricomycetes</taxon>
        <taxon>Agaricomycetidae</taxon>
        <taxon>Boletales</taxon>
        <taxon>Paxilineae</taxon>
        <taxon>Paxillaceae</taxon>
        <taxon>Paxillus</taxon>
    </lineage>
</organism>
<keyword evidence="2" id="KW-1185">Reference proteome</keyword>
<name>A0A0D0CI62_9AGAM</name>
<gene>
    <name evidence="1" type="ORF">PAXRUDRAFT_718393</name>
</gene>
<sequence>MTTVVFESSQSRFRINLPSISKMKIILPTRILSPSNQCLPGTFSRSPNMQCVLCLTSATIRPCPILFPCPCFTDQVQWSGGRFRCLRTGAE</sequence>
<accession>A0A0D0CI62</accession>
<reference evidence="1 2" key="1">
    <citation type="submission" date="2014-04" db="EMBL/GenBank/DDBJ databases">
        <authorList>
            <consortium name="DOE Joint Genome Institute"/>
            <person name="Kuo A."/>
            <person name="Kohler A."/>
            <person name="Jargeat P."/>
            <person name="Nagy L.G."/>
            <person name="Floudas D."/>
            <person name="Copeland A."/>
            <person name="Barry K.W."/>
            <person name="Cichocki N."/>
            <person name="Veneault-Fourrey C."/>
            <person name="LaButti K."/>
            <person name="Lindquist E.A."/>
            <person name="Lipzen A."/>
            <person name="Lundell T."/>
            <person name="Morin E."/>
            <person name="Murat C."/>
            <person name="Sun H."/>
            <person name="Tunlid A."/>
            <person name="Henrissat B."/>
            <person name="Grigoriev I.V."/>
            <person name="Hibbett D.S."/>
            <person name="Martin F."/>
            <person name="Nordberg H.P."/>
            <person name="Cantor M.N."/>
            <person name="Hua S.X."/>
        </authorList>
    </citation>
    <scope>NUCLEOTIDE SEQUENCE [LARGE SCALE GENOMIC DNA]</scope>
    <source>
        <strain evidence="1 2">Ve08.2h10</strain>
    </source>
</reference>
<dbReference type="Proteomes" id="UP000054538">
    <property type="component" value="Unassembled WGS sequence"/>
</dbReference>
<dbReference type="EMBL" id="KN825633">
    <property type="protein sequence ID" value="KIK82367.1"/>
    <property type="molecule type" value="Genomic_DNA"/>
</dbReference>
<reference evidence="2" key="2">
    <citation type="submission" date="2015-01" db="EMBL/GenBank/DDBJ databases">
        <title>Evolutionary Origins and Diversification of the Mycorrhizal Mutualists.</title>
        <authorList>
            <consortium name="DOE Joint Genome Institute"/>
            <consortium name="Mycorrhizal Genomics Consortium"/>
            <person name="Kohler A."/>
            <person name="Kuo A."/>
            <person name="Nagy L.G."/>
            <person name="Floudas D."/>
            <person name="Copeland A."/>
            <person name="Barry K.W."/>
            <person name="Cichocki N."/>
            <person name="Veneault-Fourrey C."/>
            <person name="LaButti K."/>
            <person name="Lindquist E.A."/>
            <person name="Lipzen A."/>
            <person name="Lundell T."/>
            <person name="Morin E."/>
            <person name="Murat C."/>
            <person name="Riley R."/>
            <person name="Ohm R."/>
            <person name="Sun H."/>
            <person name="Tunlid A."/>
            <person name="Henrissat B."/>
            <person name="Grigoriev I.V."/>
            <person name="Hibbett D.S."/>
            <person name="Martin F."/>
        </authorList>
    </citation>
    <scope>NUCLEOTIDE SEQUENCE [LARGE SCALE GENOMIC DNA]</scope>
    <source>
        <strain evidence="2">Ve08.2h10</strain>
    </source>
</reference>
<dbReference type="HOGENOM" id="CLU_2427720_0_0_1"/>
<proteinExistence type="predicted"/>
<evidence type="ECO:0000313" key="2">
    <source>
        <dbReference type="Proteomes" id="UP000054538"/>
    </source>
</evidence>
<dbReference type="AlphaFoldDB" id="A0A0D0CI62"/>
<protein>
    <submittedName>
        <fullName evidence="1">Uncharacterized protein</fullName>
    </submittedName>
</protein>